<dbReference type="GO" id="GO:0098552">
    <property type="term" value="C:side of membrane"/>
    <property type="evidence" value="ECO:0007669"/>
    <property type="project" value="UniProtKB-KW"/>
</dbReference>
<keyword evidence="15" id="KW-0735">Signal-anchor</keyword>
<dbReference type="AlphaFoldDB" id="A0A8C6IIB7"/>
<evidence type="ECO:0000256" key="25">
    <source>
        <dbReference type="SAM" id="Coils"/>
    </source>
</evidence>
<dbReference type="GeneTree" id="ENSGT00390000001907"/>
<feature type="transmembrane region" description="Helical" evidence="26">
    <location>
        <begin position="70"/>
        <end position="96"/>
    </location>
</feature>
<comment type="subcellular location">
    <subcellularLocation>
        <location evidence="1">Apical cell membrane</location>
    </subcellularLocation>
    <subcellularLocation>
        <location evidence="7">Cell membrane</location>
        <topology evidence="7">Lipid-anchor</topology>
        <topology evidence="7">GPI-anchor</topology>
    </subcellularLocation>
    <subcellularLocation>
        <location evidence="3">Cell membrane</location>
        <topology evidence="3">Single-pass type II membrane protein</topology>
    </subcellularLocation>
    <subcellularLocation>
        <location evidence="4">Cytoplasm</location>
    </subcellularLocation>
    <subcellularLocation>
        <location evidence="5">Golgi apparatus</location>
        <location evidence="5">trans-Golgi network</location>
    </subcellularLocation>
    <subcellularLocation>
        <location evidence="6">Late endosome</location>
    </subcellularLocation>
    <subcellularLocation>
        <location evidence="2">Membrane raft</location>
    </subcellularLocation>
</comment>
<keyword evidence="17" id="KW-0333">Golgi apparatus</keyword>
<keyword evidence="8" id="KW-1003">Cell membrane</keyword>
<dbReference type="InterPro" id="IPR024886">
    <property type="entry name" value="BST2"/>
</dbReference>
<reference evidence="27" key="2">
    <citation type="submission" date="2025-09" db="UniProtKB">
        <authorList>
            <consortium name="Ensembl"/>
        </authorList>
    </citation>
    <scope>IDENTIFICATION</scope>
</reference>
<dbReference type="GO" id="GO:0009986">
    <property type="term" value="C:cell surface"/>
    <property type="evidence" value="ECO:0007669"/>
    <property type="project" value="UniProtKB-ARBA"/>
</dbReference>
<dbReference type="Gene3D" id="1.20.5.1700">
    <property type="match status" value="1"/>
</dbReference>
<sequence>MGRSYGGRVLAAMTLLGIPAAVLVALAAQLLFQLQAGRAELRGVRTDGLHPELDPDAGLPEAAAGALLPLATALAALAQVLGLSCLLLAALCGHLGAELARGPGPGRSDWFLYDCRLLRHSALGLFCCGVSVYLAANSVACRDGLRAQAECRNTTHLLQRQLTRTQDSLLQAETQANSCNLTVVTLQESLEKKVSQALEQQARIKELENEVTKLNQELENLRIQKETSSTVQVNSGSSMVVSSLLVLKVSLFLLF</sequence>
<evidence type="ECO:0000256" key="8">
    <source>
        <dbReference type="ARBA" id="ARBA00022475"/>
    </source>
</evidence>
<dbReference type="PANTHER" id="PTHR36132:SF1">
    <property type="entry name" value="TRANSMEMBRANE PROTEIN 221"/>
    <property type="match status" value="1"/>
</dbReference>
<evidence type="ECO:0000256" key="21">
    <source>
        <dbReference type="ARBA" id="ARBA00023180"/>
    </source>
</evidence>
<evidence type="ECO:0000256" key="19">
    <source>
        <dbReference type="ARBA" id="ARBA00023136"/>
    </source>
</evidence>
<keyword evidence="12 26" id="KW-0812">Transmembrane</keyword>
<accession>A0A8C6IIB7</accession>
<reference evidence="27" key="1">
    <citation type="submission" date="2025-08" db="UniProtKB">
        <authorList>
            <consortium name="Ensembl"/>
        </authorList>
    </citation>
    <scope>IDENTIFICATION</scope>
</reference>
<evidence type="ECO:0000256" key="3">
    <source>
        <dbReference type="ARBA" id="ARBA00004401"/>
    </source>
</evidence>
<evidence type="ECO:0000256" key="15">
    <source>
        <dbReference type="ARBA" id="ARBA00022968"/>
    </source>
</evidence>
<name>A0A8C6IIB7_MUSSI</name>
<dbReference type="Ensembl" id="ENSMSIT00000046390.1">
    <property type="protein sequence ID" value="ENSMSIP00000036814.1"/>
    <property type="gene ID" value="ENSMSIG00000030645.1"/>
</dbReference>
<keyword evidence="10" id="KW-0399">Innate immunity</keyword>
<dbReference type="GO" id="GO:0045121">
    <property type="term" value="C:membrane raft"/>
    <property type="evidence" value="ECO:0007669"/>
    <property type="project" value="UniProtKB-SubCell"/>
</dbReference>
<evidence type="ECO:0000256" key="6">
    <source>
        <dbReference type="ARBA" id="ARBA00004603"/>
    </source>
</evidence>
<feature type="transmembrane region" description="Helical" evidence="26">
    <location>
        <begin position="9"/>
        <end position="32"/>
    </location>
</feature>
<keyword evidence="13" id="KW-0967">Endosome</keyword>
<keyword evidence="14" id="KW-0391">Immunity</keyword>
<protein>
    <recommendedName>
        <fullName evidence="24">Bone marrow stromal antigen 2</fullName>
    </recommendedName>
</protein>
<evidence type="ECO:0000256" key="4">
    <source>
        <dbReference type="ARBA" id="ARBA00004496"/>
    </source>
</evidence>
<keyword evidence="9" id="KW-0963">Cytoplasm</keyword>
<dbReference type="PANTHER" id="PTHR36132">
    <property type="entry name" value="TRANSMEMBRANE PROTEIN 221"/>
    <property type="match status" value="1"/>
</dbReference>
<evidence type="ECO:0000256" key="17">
    <source>
        <dbReference type="ARBA" id="ARBA00023034"/>
    </source>
</evidence>
<evidence type="ECO:0000256" key="9">
    <source>
        <dbReference type="ARBA" id="ARBA00022490"/>
    </source>
</evidence>
<evidence type="ECO:0000256" key="20">
    <source>
        <dbReference type="ARBA" id="ARBA00023157"/>
    </source>
</evidence>
<keyword evidence="21" id="KW-0325">Glycoprotein</keyword>
<evidence type="ECO:0000256" key="14">
    <source>
        <dbReference type="ARBA" id="ARBA00022859"/>
    </source>
</evidence>
<evidence type="ECO:0000313" key="27">
    <source>
        <dbReference type="Ensembl" id="ENSMSIP00000036814.1"/>
    </source>
</evidence>
<evidence type="ECO:0000256" key="26">
    <source>
        <dbReference type="SAM" id="Phobius"/>
    </source>
</evidence>
<dbReference type="FunFam" id="1.20.5.1700:FF:000006">
    <property type="entry name" value="Bone marrow stromal antigen 2"/>
    <property type="match status" value="1"/>
</dbReference>
<dbReference type="Proteomes" id="UP000694415">
    <property type="component" value="Unplaced"/>
</dbReference>
<evidence type="ECO:0000256" key="12">
    <source>
        <dbReference type="ARBA" id="ARBA00022692"/>
    </source>
</evidence>
<evidence type="ECO:0000256" key="24">
    <source>
        <dbReference type="ARBA" id="ARBA00073332"/>
    </source>
</evidence>
<dbReference type="GO" id="GO:0005794">
    <property type="term" value="C:Golgi apparatus"/>
    <property type="evidence" value="ECO:0007669"/>
    <property type="project" value="UniProtKB-SubCell"/>
</dbReference>
<evidence type="ECO:0000256" key="22">
    <source>
        <dbReference type="ARBA" id="ARBA00023288"/>
    </source>
</evidence>
<dbReference type="GO" id="GO:0016324">
    <property type="term" value="C:apical plasma membrane"/>
    <property type="evidence" value="ECO:0007669"/>
    <property type="project" value="UniProtKB-SubCell"/>
</dbReference>
<evidence type="ECO:0000256" key="16">
    <source>
        <dbReference type="ARBA" id="ARBA00022989"/>
    </source>
</evidence>
<keyword evidence="11" id="KW-0336">GPI-anchor</keyword>
<evidence type="ECO:0000256" key="5">
    <source>
        <dbReference type="ARBA" id="ARBA00004601"/>
    </source>
</evidence>
<evidence type="ECO:0000256" key="10">
    <source>
        <dbReference type="ARBA" id="ARBA00022588"/>
    </source>
</evidence>
<evidence type="ECO:0000256" key="7">
    <source>
        <dbReference type="ARBA" id="ARBA00004609"/>
    </source>
</evidence>
<keyword evidence="16 26" id="KW-1133">Transmembrane helix</keyword>
<dbReference type="GO" id="GO:0051607">
    <property type="term" value="P:defense response to virus"/>
    <property type="evidence" value="ECO:0007669"/>
    <property type="project" value="InterPro"/>
</dbReference>
<keyword evidence="18 25" id="KW-0175">Coiled coil</keyword>
<evidence type="ECO:0000313" key="28">
    <source>
        <dbReference type="Proteomes" id="UP000694415"/>
    </source>
</evidence>
<keyword evidence="19 26" id="KW-0472">Membrane</keyword>
<feature type="transmembrane region" description="Helical" evidence="26">
    <location>
        <begin position="117"/>
        <end position="136"/>
    </location>
</feature>
<evidence type="ECO:0000256" key="1">
    <source>
        <dbReference type="ARBA" id="ARBA00004221"/>
    </source>
</evidence>
<comment type="subunit">
    <text evidence="23">Parallel homodimer; disulfide-linked. May form homotetramers under reducing conditions. Isoform 1 and isoform 2 form homodimers and also heterodimers with each other. Dimerization is essential for its antiviral activity. Interacts (via cytoplasmic domain) with ARHGAP44. Interacts with MMP14 (via C-terminal cytoplasmic tail). Interacts with LILRA4/ILT7. Interacts with RNF115.</text>
</comment>
<evidence type="ECO:0000256" key="2">
    <source>
        <dbReference type="ARBA" id="ARBA00004285"/>
    </source>
</evidence>
<evidence type="ECO:0000256" key="23">
    <source>
        <dbReference type="ARBA" id="ARBA00066143"/>
    </source>
</evidence>
<keyword evidence="20" id="KW-1015">Disulfide bond</keyword>
<keyword evidence="28" id="KW-1185">Reference proteome</keyword>
<evidence type="ECO:0000256" key="18">
    <source>
        <dbReference type="ARBA" id="ARBA00023054"/>
    </source>
</evidence>
<proteinExistence type="predicted"/>
<dbReference type="GO" id="GO:0045087">
    <property type="term" value="P:innate immune response"/>
    <property type="evidence" value="ECO:0007669"/>
    <property type="project" value="UniProtKB-KW"/>
</dbReference>
<feature type="coiled-coil region" evidence="25">
    <location>
        <begin position="187"/>
        <end position="224"/>
    </location>
</feature>
<dbReference type="GO" id="GO:0005770">
    <property type="term" value="C:late endosome"/>
    <property type="evidence" value="ECO:0007669"/>
    <property type="project" value="UniProtKB-SubCell"/>
</dbReference>
<evidence type="ECO:0000256" key="11">
    <source>
        <dbReference type="ARBA" id="ARBA00022622"/>
    </source>
</evidence>
<keyword evidence="22" id="KW-0449">Lipoprotein</keyword>
<evidence type="ECO:0000256" key="13">
    <source>
        <dbReference type="ARBA" id="ARBA00022753"/>
    </source>
</evidence>
<organism evidence="27 28">
    <name type="scientific">Mus spicilegus</name>
    <name type="common">Mound-building mouse</name>
    <dbReference type="NCBI Taxonomy" id="10103"/>
    <lineage>
        <taxon>Eukaryota</taxon>
        <taxon>Metazoa</taxon>
        <taxon>Chordata</taxon>
        <taxon>Craniata</taxon>
        <taxon>Vertebrata</taxon>
        <taxon>Euteleostomi</taxon>
        <taxon>Mammalia</taxon>
        <taxon>Eutheria</taxon>
        <taxon>Euarchontoglires</taxon>
        <taxon>Glires</taxon>
        <taxon>Rodentia</taxon>
        <taxon>Myomorpha</taxon>
        <taxon>Muroidea</taxon>
        <taxon>Muridae</taxon>
        <taxon>Murinae</taxon>
        <taxon>Mus</taxon>
        <taxon>Mus</taxon>
    </lineage>
</organism>
<dbReference type="InterPro" id="IPR053101">
    <property type="entry name" value="TM221"/>
</dbReference>
<dbReference type="Pfam" id="PF16716">
    <property type="entry name" value="BST2"/>
    <property type="match status" value="1"/>
</dbReference>